<keyword evidence="2 5" id="KW-0808">Transferase</keyword>
<evidence type="ECO:0000313" key="6">
    <source>
        <dbReference type="EMBL" id="ECQ6902029.1"/>
    </source>
</evidence>
<dbReference type="EMBL" id="AAKBME010000003">
    <property type="protein sequence ID" value="ECQ5548853.1"/>
    <property type="molecule type" value="Genomic_DNA"/>
</dbReference>
<evidence type="ECO:0000256" key="4">
    <source>
        <dbReference type="SAM" id="Phobius"/>
    </source>
</evidence>
<keyword evidence="4" id="KW-0472">Membrane</keyword>
<dbReference type="SUPFAM" id="SSF53448">
    <property type="entry name" value="Nucleotide-diphospho-sugar transferases"/>
    <property type="match status" value="1"/>
</dbReference>
<dbReference type="InterPro" id="IPR029044">
    <property type="entry name" value="Nucleotide-diphossugar_trans"/>
</dbReference>
<keyword evidence="1" id="KW-0328">Glycosyltransferase</keyword>
<accession>A0A5Y9D655</accession>
<organism evidence="5">
    <name type="scientific">Campylobacter jejuni</name>
    <dbReference type="NCBI Taxonomy" id="197"/>
    <lineage>
        <taxon>Bacteria</taxon>
        <taxon>Pseudomonadati</taxon>
        <taxon>Campylobacterota</taxon>
        <taxon>Epsilonproteobacteria</taxon>
        <taxon>Campylobacterales</taxon>
        <taxon>Campylobacteraceae</taxon>
        <taxon>Campylobacter</taxon>
    </lineage>
</organism>
<keyword evidence="3" id="KW-0479">Metal-binding</keyword>
<dbReference type="PANTHER" id="PTHR13778">
    <property type="entry name" value="GLYCOSYLTRANSFERASE 8 DOMAIN-CONTAINING PROTEIN"/>
    <property type="match status" value="1"/>
</dbReference>
<keyword evidence="4" id="KW-1133">Transmembrane helix</keyword>
<dbReference type="GO" id="GO:0046872">
    <property type="term" value="F:metal ion binding"/>
    <property type="evidence" value="ECO:0007669"/>
    <property type="project" value="UniProtKB-KW"/>
</dbReference>
<proteinExistence type="predicted"/>
<evidence type="ECO:0000256" key="2">
    <source>
        <dbReference type="ARBA" id="ARBA00022679"/>
    </source>
</evidence>
<dbReference type="RefSeq" id="WP_002874160.1">
    <property type="nucleotide sequence ID" value="NZ_AP028385.1"/>
</dbReference>
<evidence type="ECO:0000256" key="3">
    <source>
        <dbReference type="ARBA" id="ARBA00022723"/>
    </source>
</evidence>
<keyword evidence="4" id="KW-0812">Transmembrane</keyword>
<dbReference type="AlphaFoldDB" id="A0A5Y9D655"/>
<dbReference type="InterPro" id="IPR050748">
    <property type="entry name" value="Glycosyltrans_8_dom-fam"/>
</dbReference>
<dbReference type="Gene3D" id="3.90.550.10">
    <property type="entry name" value="Spore Coat Polysaccharide Biosynthesis Protein SpsA, Chain A"/>
    <property type="match status" value="1"/>
</dbReference>
<reference evidence="5" key="1">
    <citation type="submission" date="2019-08" db="EMBL/GenBank/DDBJ databases">
        <authorList>
            <person name="Ashton P.M."/>
            <person name="Dallman T."/>
            <person name="Nair S."/>
            <person name="De Pinna E."/>
            <person name="Peters T."/>
            <person name="Grant K."/>
        </authorList>
    </citation>
    <scope>NUCLEOTIDE SEQUENCE</scope>
    <source>
        <strain evidence="6">277683</strain>
        <strain evidence="5">277970</strain>
    </source>
</reference>
<evidence type="ECO:0000313" key="5">
    <source>
        <dbReference type="EMBL" id="ECQ5548853.1"/>
    </source>
</evidence>
<name>A0A5Y9D655_CAMJU</name>
<protein>
    <submittedName>
        <fullName evidence="5">Glycosyltransferase family 8 protein</fullName>
    </submittedName>
</protein>
<dbReference type="EMBL" id="AAKBQP010000002">
    <property type="protein sequence ID" value="ECQ6902029.1"/>
    <property type="molecule type" value="Genomic_DNA"/>
</dbReference>
<dbReference type="PANTHER" id="PTHR13778:SF47">
    <property type="entry name" value="LIPOPOLYSACCHARIDE 1,3-GALACTOSYLTRANSFERASE"/>
    <property type="match status" value="1"/>
</dbReference>
<dbReference type="Pfam" id="PF01501">
    <property type="entry name" value="Glyco_transf_8"/>
    <property type="match status" value="1"/>
</dbReference>
<sequence>MYHIFLNSSNAYIKYASVLIYSIILNTKKNKNFEPYCFHIITSNLEICNFEKLKKMENILNLQYPTKICIHEVDEKQFQKLPPWFGSRATYFILLFENFLPIETSKCLIMDIDMLVLQDLRELFSCELKECLLGAVYDYSYYKEPSILLPRKSVEECNKKDFYFKYPEKYFNGGLLLINVKKWKLYDVTNKMYNFFSKYNARVAMQDAMNAVVDGNILKLPISWNFFPNNLFIEKTFNNDPIPFNFNYTDKEYYSSEKDIKIIHFAYDSIKPWGGSDSKRMDSFGKIINYPYYKEWWDVALRTPVFSDELKELRQNLFYQSLLDYSENMSCIIERMLSSIDKTKIKIDYVEQVKNHLSFQLGQHILRKKNFLAKIILPFTLFLIYIKYKLKKNKQRNSYIPQDSLDYIDVLKIKNSKEYQLGGIIIGKMSLYLKIKKIIRMLKEYEKR</sequence>
<evidence type="ECO:0000256" key="1">
    <source>
        <dbReference type="ARBA" id="ARBA00022676"/>
    </source>
</evidence>
<dbReference type="CDD" id="cd04194">
    <property type="entry name" value="GT8_A4GalT_like"/>
    <property type="match status" value="1"/>
</dbReference>
<gene>
    <name evidence="5" type="ORF">FZK93_01665</name>
    <name evidence="6" type="ORF">FZL41_01850</name>
</gene>
<feature type="transmembrane region" description="Helical" evidence="4">
    <location>
        <begin position="371"/>
        <end position="388"/>
    </location>
</feature>
<dbReference type="InterPro" id="IPR002495">
    <property type="entry name" value="Glyco_trans_8"/>
</dbReference>
<comment type="caution">
    <text evidence="5">The sequence shown here is derived from an EMBL/GenBank/DDBJ whole genome shotgun (WGS) entry which is preliminary data.</text>
</comment>
<dbReference type="GO" id="GO:0016757">
    <property type="term" value="F:glycosyltransferase activity"/>
    <property type="evidence" value="ECO:0007669"/>
    <property type="project" value="UniProtKB-KW"/>
</dbReference>